<name>A0A0L0CEL3_LUCCU</name>
<keyword evidence="2" id="KW-1185">Reference proteome</keyword>
<dbReference type="AlphaFoldDB" id="A0A0L0CEL3"/>
<proteinExistence type="predicted"/>
<dbReference type="Proteomes" id="UP000037069">
    <property type="component" value="Unassembled WGS sequence"/>
</dbReference>
<dbReference type="EMBL" id="JRES01000610">
    <property type="protein sequence ID" value="KNC29904.1"/>
    <property type="molecule type" value="Genomic_DNA"/>
</dbReference>
<gene>
    <name evidence="1" type="ORF">FF38_01686</name>
</gene>
<reference evidence="1 2" key="1">
    <citation type="journal article" date="2015" name="Nat. Commun.">
        <title>Lucilia cuprina genome unlocks parasitic fly biology to underpin future interventions.</title>
        <authorList>
            <person name="Anstead C.A."/>
            <person name="Korhonen P.K."/>
            <person name="Young N.D."/>
            <person name="Hall R.S."/>
            <person name="Jex A.R."/>
            <person name="Murali S.C."/>
            <person name="Hughes D.S."/>
            <person name="Lee S.F."/>
            <person name="Perry T."/>
            <person name="Stroehlein A.J."/>
            <person name="Ansell B.R."/>
            <person name="Breugelmans B."/>
            <person name="Hofmann A."/>
            <person name="Qu J."/>
            <person name="Dugan S."/>
            <person name="Lee S.L."/>
            <person name="Chao H."/>
            <person name="Dinh H."/>
            <person name="Han Y."/>
            <person name="Doddapaneni H.V."/>
            <person name="Worley K.C."/>
            <person name="Muzny D.M."/>
            <person name="Ioannidis P."/>
            <person name="Waterhouse R.M."/>
            <person name="Zdobnov E.M."/>
            <person name="James P.J."/>
            <person name="Bagnall N.H."/>
            <person name="Kotze A.C."/>
            <person name="Gibbs R.A."/>
            <person name="Richards S."/>
            <person name="Batterham P."/>
            <person name="Gasser R.B."/>
        </authorList>
    </citation>
    <scope>NUCLEOTIDE SEQUENCE [LARGE SCALE GENOMIC DNA]</scope>
    <source>
        <strain evidence="1 2">LS</strain>
        <tissue evidence="1">Full body</tissue>
    </source>
</reference>
<feature type="non-terminal residue" evidence="1">
    <location>
        <position position="1"/>
    </location>
</feature>
<organism evidence="1 2">
    <name type="scientific">Lucilia cuprina</name>
    <name type="common">Green bottle fly</name>
    <name type="synonym">Australian sheep blowfly</name>
    <dbReference type="NCBI Taxonomy" id="7375"/>
    <lineage>
        <taxon>Eukaryota</taxon>
        <taxon>Metazoa</taxon>
        <taxon>Ecdysozoa</taxon>
        <taxon>Arthropoda</taxon>
        <taxon>Hexapoda</taxon>
        <taxon>Insecta</taxon>
        <taxon>Pterygota</taxon>
        <taxon>Neoptera</taxon>
        <taxon>Endopterygota</taxon>
        <taxon>Diptera</taxon>
        <taxon>Brachycera</taxon>
        <taxon>Muscomorpha</taxon>
        <taxon>Oestroidea</taxon>
        <taxon>Calliphoridae</taxon>
        <taxon>Luciliinae</taxon>
        <taxon>Lucilia</taxon>
    </lineage>
</organism>
<sequence length="153" mass="18615">LSPTLFYYSSLLFRAQLFENYTKNNNNHNIDIDLHLNIVEYCMVEFVQTNKISVKLFGIYFKIQQKRAVNEWYTLEHFYTPAYREFYSSDYKEFFSPDYRDFYKAVYGELHSPDYRVYTCNIDKAHRCHTALALLFYKYFRYSLALFVKTHAQ</sequence>
<evidence type="ECO:0000313" key="1">
    <source>
        <dbReference type="EMBL" id="KNC29904.1"/>
    </source>
</evidence>
<protein>
    <submittedName>
        <fullName evidence="1">Uncharacterized protein</fullName>
    </submittedName>
</protein>
<feature type="non-terminal residue" evidence="1">
    <location>
        <position position="153"/>
    </location>
</feature>
<comment type="caution">
    <text evidence="1">The sequence shown here is derived from an EMBL/GenBank/DDBJ whole genome shotgun (WGS) entry which is preliminary data.</text>
</comment>
<evidence type="ECO:0000313" key="2">
    <source>
        <dbReference type="Proteomes" id="UP000037069"/>
    </source>
</evidence>
<accession>A0A0L0CEL3</accession>